<sequence length="72" mass="8416">MNLWNLPNSKKDAIDFFKDKDLLPTNHECKTVIKKYCTLEKMNFFGNVTSRHVNIKPICVWVIGLKLVVCDF</sequence>
<accession>A0A6G0XT08</accession>
<dbReference type="EMBL" id="VUJU01007566">
    <property type="protein sequence ID" value="KAF0743651.1"/>
    <property type="molecule type" value="Genomic_DNA"/>
</dbReference>
<proteinExistence type="predicted"/>
<dbReference type="Proteomes" id="UP000478052">
    <property type="component" value="Unassembled WGS sequence"/>
</dbReference>
<protein>
    <submittedName>
        <fullName evidence="1">Uncharacterized protein</fullName>
    </submittedName>
</protein>
<dbReference type="AlphaFoldDB" id="A0A6G0XT08"/>
<name>A0A6G0XT08_APHCR</name>
<reference evidence="1 2" key="1">
    <citation type="submission" date="2019-08" db="EMBL/GenBank/DDBJ databases">
        <title>Whole genome of Aphis craccivora.</title>
        <authorList>
            <person name="Voronova N.V."/>
            <person name="Shulinski R.S."/>
            <person name="Bandarenka Y.V."/>
            <person name="Zhorov D.G."/>
            <person name="Warner D."/>
        </authorList>
    </citation>
    <scope>NUCLEOTIDE SEQUENCE [LARGE SCALE GENOMIC DNA]</scope>
    <source>
        <strain evidence="1">180601</strain>
        <tissue evidence="1">Whole Body</tissue>
    </source>
</reference>
<gene>
    <name evidence="1" type="ORF">FWK35_00022799</name>
</gene>
<keyword evidence="2" id="KW-1185">Reference proteome</keyword>
<organism evidence="1 2">
    <name type="scientific">Aphis craccivora</name>
    <name type="common">Cowpea aphid</name>
    <dbReference type="NCBI Taxonomy" id="307492"/>
    <lineage>
        <taxon>Eukaryota</taxon>
        <taxon>Metazoa</taxon>
        <taxon>Ecdysozoa</taxon>
        <taxon>Arthropoda</taxon>
        <taxon>Hexapoda</taxon>
        <taxon>Insecta</taxon>
        <taxon>Pterygota</taxon>
        <taxon>Neoptera</taxon>
        <taxon>Paraneoptera</taxon>
        <taxon>Hemiptera</taxon>
        <taxon>Sternorrhyncha</taxon>
        <taxon>Aphidomorpha</taxon>
        <taxon>Aphidoidea</taxon>
        <taxon>Aphididae</taxon>
        <taxon>Aphidini</taxon>
        <taxon>Aphis</taxon>
        <taxon>Aphis</taxon>
    </lineage>
</organism>
<evidence type="ECO:0000313" key="1">
    <source>
        <dbReference type="EMBL" id="KAF0743651.1"/>
    </source>
</evidence>
<evidence type="ECO:0000313" key="2">
    <source>
        <dbReference type="Proteomes" id="UP000478052"/>
    </source>
</evidence>
<comment type="caution">
    <text evidence="1">The sequence shown here is derived from an EMBL/GenBank/DDBJ whole genome shotgun (WGS) entry which is preliminary data.</text>
</comment>